<gene>
    <name evidence="2" type="ORF">B0A49_02542</name>
</gene>
<accession>A0A4U0XVW9</accession>
<feature type="region of interest" description="Disordered" evidence="1">
    <location>
        <begin position="258"/>
        <end position="287"/>
    </location>
</feature>
<comment type="caution">
    <text evidence="2">The sequence shown here is derived from an EMBL/GenBank/DDBJ whole genome shotgun (WGS) entry which is preliminary data.</text>
</comment>
<feature type="compositionally biased region" description="Basic residues" evidence="1">
    <location>
        <begin position="48"/>
        <end position="57"/>
    </location>
</feature>
<reference evidence="2 3" key="1">
    <citation type="submission" date="2017-03" db="EMBL/GenBank/DDBJ databases">
        <title>Genomes of endolithic fungi from Antarctica.</title>
        <authorList>
            <person name="Coleine C."/>
            <person name="Masonjones S."/>
            <person name="Stajich J.E."/>
        </authorList>
    </citation>
    <scope>NUCLEOTIDE SEQUENCE [LARGE SCALE GENOMIC DNA]</scope>
    <source>
        <strain evidence="2 3">CCFEE 5187</strain>
    </source>
</reference>
<evidence type="ECO:0000313" key="2">
    <source>
        <dbReference type="EMBL" id="TKA81964.1"/>
    </source>
</evidence>
<dbReference type="EMBL" id="NAJN01000010">
    <property type="protein sequence ID" value="TKA81964.1"/>
    <property type="molecule type" value="Genomic_DNA"/>
</dbReference>
<organism evidence="2 3">
    <name type="scientific">Cryomyces minteri</name>
    <dbReference type="NCBI Taxonomy" id="331657"/>
    <lineage>
        <taxon>Eukaryota</taxon>
        <taxon>Fungi</taxon>
        <taxon>Dikarya</taxon>
        <taxon>Ascomycota</taxon>
        <taxon>Pezizomycotina</taxon>
        <taxon>Dothideomycetes</taxon>
        <taxon>Dothideomycetes incertae sedis</taxon>
        <taxon>Cryomyces</taxon>
    </lineage>
</organism>
<dbReference type="Proteomes" id="UP000308768">
    <property type="component" value="Unassembled WGS sequence"/>
</dbReference>
<protein>
    <submittedName>
        <fullName evidence="2">Uncharacterized protein</fullName>
    </submittedName>
</protein>
<dbReference type="AlphaFoldDB" id="A0A4U0XVW9"/>
<evidence type="ECO:0000313" key="3">
    <source>
        <dbReference type="Proteomes" id="UP000308768"/>
    </source>
</evidence>
<feature type="compositionally biased region" description="Polar residues" evidence="1">
    <location>
        <begin position="21"/>
        <end position="33"/>
    </location>
</feature>
<feature type="region of interest" description="Disordered" evidence="1">
    <location>
        <begin position="21"/>
        <end position="76"/>
    </location>
</feature>
<feature type="compositionally biased region" description="Basic and acidic residues" evidence="1">
    <location>
        <begin position="58"/>
        <end position="67"/>
    </location>
</feature>
<sequence length="287" mass="31279">MLPSYTSLWLDADMFVQATPDSPTQVMETQQIAANRKRSAQSSSTRSPTKRAKRSKAAARDVEKEQTGDEGGSVPISIANLPLLRPLPAKEGGQSEPAVAAVKAEPSPEDLEYYCRSNGLPTPHFEGIRKAESQGLAPSFPCPKWVGYGTAAIGEKEYCSLAAHTEEIAAQEDAAKVATRLLGLYVDVYDRTFPEKASPETSPTVLRDALQWWEQSVPVSEPQLGLWLASVPPEKWPYPDVDLQAHVSPQAYSSPYGEPHNLGLLDRRGNGGRKGRRITWPVSATTP</sequence>
<evidence type="ECO:0000256" key="1">
    <source>
        <dbReference type="SAM" id="MobiDB-lite"/>
    </source>
</evidence>
<name>A0A4U0XVW9_9PEZI</name>
<keyword evidence="3" id="KW-1185">Reference proteome</keyword>
<proteinExistence type="predicted"/>